<evidence type="ECO:0000313" key="7">
    <source>
        <dbReference type="Proteomes" id="UP000037035"/>
    </source>
</evidence>
<evidence type="ECO:0000256" key="1">
    <source>
        <dbReference type="ARBA" id="ARBA00022723"/>
    </source>
</evidence>
<accession>A0A0L6UZQ7</accession>
<evidence type="ECO:0000256" key="3">
    <source>
        <dbReference type="ARBA" id="ARBA00022833"/>
    </source>
</evidence>
<comment type="caution">
    <text evidence="6">The sequence shown here is derived from an EMBL/GenBank/DDBJ whole genome shotgun (WGS) entry which is preliminary data.</text>
</comment>
<dbReference type="AlphaFoldDB" id="A0A0L6UZQ7"/>
<dbReference type="GO" id="GO:0005737">
    <property type="term" value="C:cytoplasm"/>
    <property type="evidence" value="ECO:0007669"/>
    <property type="project" value="TreeGrafter"/>
</dbReference>
<dbReference type="STRING" id="27349.A0A0L6UZQ7"/>
<reference evidence="6 7" key="1">
    <citation type="submission" date="2015-08" db="EMBL/GenBank/DDBJ databases">
        <title>Next Generation Sequencing and Analysis of the Genome of Puccinia sorghi L Schw, the Causal Agent of Maize Common Rust.</title>
        <authorList>
            <person name="Rochi L."/>
            <person name="Burguener G."/>
            <person name="Darino M."/>
            <person name="Turjanski A."/>
            <person name="Kreff E."/>
            <person name="Dieguez M.J."/>
            <person name="Sacco F."/>
        </authorList>
    </citation>
    <scope>NUCLEOTIDE SEQUENCE [LARGE SCALE GENOMIC DNA]</scope>
    <source>
        <strain evidence="6 7">RO10H11247</strain>
    </source>
</reference>
<dbReference type="InterPro" id="IPR000058">
    <property type="entry name" value="Znf_AN1"/>
</dbReference>
<dbReference type="Gene3D" id="4.10.1110.10">
    <property type="entry name" value="AN1-like Zinc finger"/>
    <property type="match status" value="1"/>
</dbReference>
<dbReference type="PANTHER" id="PTHR14677">
    <property type="entry name" value="ARSENITE INDUCUBLE RNA ASSOCIATED PROTEIN AIP-1-RELATED"/>
    <property type="match status" value="1"/>
</dbReference>
<dbReference type="VEuPathDB" id="FungiDB:VP01_3069g2"/>
<dbReference type="InterPro" id="IPR035896">
    <property type="entry name" value="AN1-like_Znf"/>
</dbReference>
<evidence type="ECO:0000256" key="2">
    <source>
        <dbReference type="ARBA" id="ARBA00022771"/>
    </source>
</evidence>
<dbReference type="GO" id="GO:0008270">
    <property type="term" value="F:zinc ion binding"/>
    <property type="evidence" value="ECO:0007669"/>
    <property type="project" value="UniProtKB-KW"/>
</dbReference>
<dbReference type="EMBL" id="LAVV01008023">
    <property type="protein sequence ID" value="KNZ54031.1"/>
    <property type="molecule type" value="Genomic_DNA"/>
</dbReference>
<evidence type="ECO:0000313" key="6">
    <source>
        <dbReference type="EMBL" id="KNZ54031.1"/>
    </source>
</evidence>
<keyword evidence="7" id="KW-1185">Reference proteome</keyword>
<dbReference type="SUPFAM" id="SSF118310">
    <property type="entry name" value="AN1-like Zinc finger"/>
    <property type="match status" value="1"/>
</dbReference>
<evidence type="ECO:0000259" key="5">
    <source>
        <dbReference type="PROSITE" id="PS51039"/>
    </source>
</evidence>
<dbReference type="SMART" id="SM00154">
    <property type="entry name" value="ZnF_AN1"/>
    <property type="match status" value="1"/>
</dbReference>
<dbReference type="OrthoDB" id="431929at2759"/>
<keyword evidence="1" id="KW-0479">Metal-binding</keyword>
<feature type="domain" description="AN1-type" evidence="5">
    <location>
        <begin position="17"/>
        <end position="65"/>
    </location>
</feature>
<organism evidence="6 7">
    <name type="scientific">Puccinia sorghi</name>
    <dbReference type="NCBI Taxonomy" id="27349"/>
    <lineage>
        <taxon>Eukaryota</taxon>
        <taxon>Fungi</taxon>
        <taxon>Dikarya</taxon>
        <taxon>Basidiomycota</taxon>
        <taxon>Pucciniomycotina</taxon>
        <taxon>Pucciniomycetes</taxon>
        <taxon>Pucciniales</taxon>
        <taxon>Pucciniaceae</taxon>
        <taxon>Puccinia</taxon>
    </lineage>
</organism>
<name>A0A0L6UZQ7_9BASI</name>
<protein>
    <recommendedName>
        <fullName evidence="5">AN1-type domain-containing protein</fullName>
    </recommendedName>
</protein>
<dbReference type="Pfam" id="PF01428">
    <property type="entry name" value="zf-AN1"/>
    <property type="match status" value="1"/>
</dbReference>
<dbReference type="Proteomes" id="UP000037035">
    <property type="component" value="Unassembled WGS sequence"/>
</dbReference>
<sequence length="267" mass="29753">MSEQNDQGTPGEKSDAFSAGKHCARADCRTLDFLPLVCPHCQLHYCGTHAHVSYHDCRLPTEALLGIRRGEGAAASNTSTGADPVRELVIQHTPQPITANEDRHAKAKHILATRFPAPAVRERQPTRPTKELSPALKLILLRRQAVSGDPNKKEKDVPLGCRWYGRLGLFITTPDWHRKHWIEKLGLVILRLNPSLFATNFSSSFSSMHKSELLSHSQSCSTSDLQLFTIRSEDQPHLITNHCSATWGDVVEDGEEVWLASRNMSLP</sequence>
<proteinExistence type="predicted"/>
<dbReference type="PANTHER" id="PTHR14677:SF40">
    <property type="entry name" value="CDC48-ASSOCIATED UBIQUITIN-LIKE_ZINC FINGER PROTEIN 1"/>
    <property type="match status" value="1"/>
</dbReference>
<dbReference type="PROSITE" id="PS51039">
    <property type="entry name" value="ZF_AN1"/>
    <property type="match status" value="1"/>
</dbReference>
<gene>
    <name evidence="6" type="ORF">VP01_3069g2</name>
</gene>
<evidence type="ECO:0000256" key="4">
    <source>
        <dbReference type="PROSITE-ProRule" id="PRU00449"/>
    </source>
</evidence>
<keyword evidence="2 4" id="KW-0863">Zinc-finger</keyword>
<keyword evidence="3" id="KW-0862">Zinc</keyword>